<dbReference type="Gene3D" id="3.40.1280.10">
    <property type="match status" value="1"/>
</dbReference>
<dbReference type="EMBL" id="CAMXCT020000379">
    <property type="protein sequence ID" value="CAL1131343.1"/>
    <property type="molecule type" value="Genomic_DNA"/>
</dbReference>
<evidence type="ECO:0000313" key="5">
    <source>
        <dbReference type="Proteomes" id="UP001152797"/>
    </source>
</evidence>
<organism evidence="2">
    <name type="scientific">Cladocopium goreaui</name>
    <dbReference type="NCBI Taxonomy" id="2562237"/>
    <lineage>
        <taxon>Eukaryota</taxon>
        <taxon>Sar</taxon>
        <taxon>Alveolata</taxon>
        <taxon>Dinophyceae</taxon>
        <taxon>Suessiales</taxon>
        <taxon>Symbiodiniaceae</taxon>
        <taxon>Cladocopium</taxon>
    </lineage>
</organism>
<evidence type="ECO:0000313" key="2">
    <source>
        <dbReference type="EMBL" id="CAI3977968.1"/>
    </source>
</evidence>
<comment type="caution">
    <text evidence="2">The sequence shown here is derived from an EMBL/GenBank/DDBJ whole genome shotgun (WGS) entry which is preliminary data.</text>
</comment>
<evidence type="ECO:0000313" key="3">
    <source>
        <dbReference type="EMBL" id="CAL1131343.1"/>
    </source>
</evidence>
<feature type="chain" id="PRO_5043269708" evidence="1">
    <location>
        <begin position="23"/>
        <end position="274"/>
    </location>
</feature>
<dbReference type="InterPro" id="IPR029028">
    <property type="entry name" value="Alpha/beta_knot_MTases"/>
</dbReference>
<sequence>MRTPAWPLAAALLAGPSPTWLAHRSPSVWQRSSASGAGKESHLSSLRRTYRWTFEELLKQCRAQHGGTQTCVLIDGPLHAANVGCIMRQAAVLQPPGSEDGISAVLLAASNPPKEAKVAKASFPSEKFLKNVVRISLAERQSLPSPTRLVTLSQGPLPALRALREEGFVLVALENLEACSPSEPYPATVSLWNLQLPLNAPRLAFVAGGEAQSLQLDLLQLCDWQSYIPAARCPLNVKEQNVGEETHNPTLNLAHAVVIALYERRRQLASQQDA</sequence>
<proteinExistence type="predicted"/>
<dbReference type="AlphaFoldDB" id="A0A9P1BR75"/>
<gene>
    <name evidence="2" type="ORF">C1SCF055_LOCUS6062</name>
</gene>
<feature type="signal peptide" evidence="1">
    <location>
        <begin position="1"/>
        <end position="22"/>
    </location>
</feature>
<dbReference type="EMBL" id="CAMXCT010000379">
    <property type="protein sequence ID" value="CAI3977968.1"/>
    <property type="molecule type" value="Genomic_DNA"/>
</dbReference>
<name>A0A9P1BR75_9DINO</name>
<dbReference type="SUPFAM" id="SSF75217">
    <property type="entry name" value="alpha/beta knot"/>
    <property type="match status" value="1"/>
</dbReference>
<keyword evidence="1" id="KW-0732">Signal</keyword>
<keyword evidence="5" id="KW-1185">Reference proteome</keyword>
<reference evidence="3" key="2">
    <citation type="submission" date="2024-04" db="EMBL/GenBank/DDBJ databases">
        <authorList>
            <person name="Chen Y."/>
            <person name="Shah S."/>
            <person name="Dougan E. K."/>
            <person name="Thang M."/>
            <person name="Chan C."/>
        </authorList>
    </citation>
    <scope>NUCLEOTIDE SEQUENCE [LARGE SCALE GENOMIC DNA]</scope>
</reference>
<dbReference type="Proteomes" id="UP001152797">
    <property type="component" value="Unassembled WGS sequence"/>
</dbReference>
<accession>A0A9P1BR75</accession>
<reference evidence="2" key="1">
    <citation type="submission" date="2022-10" db="EMBL/GenBank/DDBJ databases">
        <authorList>
            <person name="Chen Y."/>
            <person name="Dougan E. K."/>
            <person name="Chan C."/>
            <person name="Rhodes N."/>
            <person name="Thang M."/>
        </authorList>
    </citation>
    <scope>NUCLEOTIDE SEQUENCE</scope>
</reference>
<evidence type="ECO:0000313" key="4">
    <source>
        <dbReference type="EMBL" id="CAL4765280.1"/>
    </source>
</evidence>
<dbReference type="OrthoDB" id="448172at2759"/>
<protein>
    <submittedName>
        <fullName evidence="4">ATP synthase subunit delta, chloroplastic</fullName>
    </submittedName>
</protein>
<dbReference type="EMBL" id="CAMXCT030000379">
    <property type="protein sequence ID" value="CAL4765280.1"/>
    <property type="molecule type" value="Genomic_DNA"/>
</dbReference>
<evidence type="ECO:0000256" key="1">
    <source>
        <dbReference type="SAM" id="SignalP"/>
    </source>
</evidence>
<dbReference type="InterPro" id="IPR029026">
    <property type="entry name" value="tRNA_m1G_MTases_N"/>
</dbReference>